<dbReference type="InterPro" id="IPR027417">
    <property type="entry name" value="P-loop_NTPase"/>
</dbReference>
<evidence type="ECO:0000313" key="7">
    <source>
        <dbReference type="EMBL" id="PRW20643.1"/>
    </source>
</evidence>
<comment type="function">
    <text evidence="5">RNA helicase.</text>
</comment>
<evidence type="ECO:0000259" key="6">
    <source>
        <dbReference type="PROSITE" id="PS51194"/>
    </source>
</evidence>
<keyword evidence="4 5" id="KW-0694">RNA-binding</keyword>
<dbReference type="EMBL" id="LHPG02000022">
    <property type="protein sequence ID" value="PRW20643.1"/>
    <property type="molecule type" value="Genomic_DNA"/>
</dbReference>
<comment type="similarity">
    <text evidence="5">Belongs to the DEAD box helicase family.</text>
</comment>
<comment type="domain">
    <text evidence="5">The Q motif is unique to and characteristic of the DEAD box family of RNA helicases and controls ATP binding and hydrolysis.</text>
</comment>
<keyword evidence="5 7" id="KW-0347">Helicase</keyword>
<dbReference type="AlphaFoldDB" id="A0A2P6TDD4"/>
<reference evidence="7 8" key="1">
    <citation type="journal article" date="2018" name="Plant J.">
        <title>Genome sequences of Chlorella sorokiniana UTEX 1602 and Micractinium conductrix SAG 241.80: implications to maltose excretion by a green alga.</title>
        <authorList>
            <person name="Arriola M.B."/>
            <person name="Velmurugan N."/>
            <person name="Zhang Y."/>
            <person name="Plunkett M.H."/>
            <person name="Hondzo H."/>
            <person name="Barney B.M."/>
        </authorList>
    </citation>
    <scope>NUCLEOTIDE SEQUENCE [LARGE SCALE GENOMIC DNA]</scope>
    <source>
        <strain evidence="8">UTEX 1602</strain>
    </source>
</reference>
<dbReference type="SMART" id="SM00490">
    <property type="entry name" value="HELICc"/>
    <property type="match status" value="1"/>
</dbReference>
<dbReference type="Pfam" id="PF00271">
    <property type="entry name" value="Helicase_C"/>
    <property type="match status" value="1"/>
</dbReference>
<dbReference type="OrthoDB" id="7396459at2759"/>
<dbReference type="PROSITE" id="PS51194">
    <property type="entry name" value="HELICASE_CTER"/>
    <property type="match status" value="1"/>
</dbReference>
<evidence type="ECO:0000256" key="1">
    <source>
        <dbReference type="ARBA" id="ARBA00022741"/>
    </source>
</evidence>
<accession>A0A2P6TDD4</accession>
<dbReference type="CDD" id="cd18787">
    <property type="entry name" value="SF2_C_DEAD"/>
    <property type="match status" value="1"/>
</dbReference>
<sequence>MKLPHLVSFLQDHTTEKTIVYFLTCACVDFVSAVLPRLPQCKMLSVKALHGKMKQAARAATLSSFAEAPSGVLLCTDVAARGLDIPDVQWIVQFDPPQASC</sequence>
<evidence type="ECO:0000256" key="3">
    <source>
        <dbReference type="ARBA" id="ARBA00022840"/>
    </source>
</evidence>
<dbReference type="EC" id="3.6.4.13" evidence="5"/>
<gene>
    <name evidence="7" type="ORF">C2E21_8822</name>
</gene>
<keyword evidence="8" id="KW-1185">Reference proteome</keyword>
<feature type="domain" description="Helicase C-terminal" evidence="6">
    <location>
        <begin position="2"/>
        <end position="101"/>
    </location>
</feature>
<keyword evidence="1 5" id="KW-0547">Nucleotide-binding</keyword>
<proteinExistence type="inferred from homology"/>
<dbReference type="SUPFAM" id="SSF52540">
    <property type="entry name" value="P-loop containing nucleoside triphosphate hydrolases"/>
    <property type="match status" value="1"/>
</dbReference>
<comment type="catalytic activity">
    <reaction evidence="5">
        <text>ATP + H2O = ADP + phosphate + H(+)</text>
        <dbReference type="Rhea" id="RHEA:13065"/>
        <dbReference type="ChEBI" id="CHEBI:15377"/>
        <dbReference type="ChEBI" id="CHEBI:15378"/>
        <dbReference type="ChEBI" id="CHEBI:30616"/>
        <dbReference type="ChEBI" id="CHEBI:43474"/>
        <dbReference type="ChEBI" id="CHEBI:456216"/>
        <dbReference type="EC" id="3.6.4.13"/>
    </reaction>
</comment>
<keyword evidence="2 5" id="KW-0378">Hydrolase</keyword>
<dbReference type="Proteomes" id="UP000239899">
    <property type="component" value="Unassembled WGS sequence"/>
</dbReference>
<comment type="caution">
    <text evidence="7">The sequence shown here is derived from an EMBL/GenBank/DDBJ whole genome shotgun (WGS) entry which is preliminary data.</text>
</comment>
<organism evidence="7 8">
    <name type="scientific">Chlorella sorokiniana</name>
    <name type="common">Freshwater green alga</name>
    <dbReference type="NCBI Taxonomy" id="3076"/>
    <lineage>
        <taxon>Eukaryota</taxon>
        <taxon>Viridiplantae</taxon>
        <taxon>Chlorophyta</taxon>
        <taxon>core chlorophytes</taxon>
        <taxon>Trebouxiophyceae</taxon>
        <taxon>Chlorellales</taxon>
        <taxon>Chlorellaceae</taxon>
        <taxon>Chlorella clade</taxon>
        <taxon>Chlorella</taxon>
    </lineage>
</organism>
<evidence type="ECO:0000256" key="5">
    <source>
        <dbReference type="RuleBase" id="RU365068"/>
    </source>
</evidence>
<dbReference type="InterPro" id="IPR001650">
    <property type="entry name" value="Helicase_C-like"/>
</dbReference>
<dbReference type="Gene3D" id="3.40.50.300">
    <property type="entry name" value="P-loop containing nucleotide triphosphate hydrolases"/>
    <property type="match status" value="1"/>
</dbReference>
<name>A0A2P6TDD4_CHLSO</name>
<evidence type="ECO:0000256" key="2">
    <source>
        <dbReference type="ARBA" id="ARBA00022801"/>
    </source>
</evidence>
<evidence type="ECO:0000313" key="8">
    <source>
        <dbReference type="Proteomes" id="UP000239899"/>
    </source>
</evidence>
<dbReference type="GO" id="GO:0016787">
    <property type="term" value="F:hydrolase activity"/>
    <property type="evidence" value="ECO:0007669"/>
    <property type="project" value="UniProtKB-KW"/>
</dbReference>
<dbReference type="PANTHER" id="PTHR24031">
    <property type="entry name" value="RNA HELICASE"/>
    <property type="match status" value="1"/>
</dbReference>
<protein>
    <recommendedName>
        <fullName evidence="5">ATP-dependent RNA helicase</fullName>
        <ecNumber evidence="5">3.6.4.13</ecNumber>
    </recommendedName>
</protein>
<dbReference type="GO" id="GO:0005524">
    <property type="term" value="F:ATP binding"/>
    <property type="evidence" value="ECO:0007669"/>
    <property type="project" value="UniProtKB-UniRule"/>
</dbReference>
<evidence type="ECO:0000256" key="4">
    <source>
        <dbReference type="ARBA" id="ARBA00022884"/>
    </source>
</evidence>
<dbReference type="GO" id="GO:0003724">
    <property type="term" value="F:RNA helicase activity"/>
    <property type="evidence" value="ECO:0007669"/>
    <property type="project" value="UniProtKB-EC"/>
</dbReference>
<keyword evidence="3 5" id="KW-0067">ATP-binding</keyword>
<dbReference type="STRING" id="3076.A0A2P6TDD4"/>
<dbReference type="GO" id="GO:0003723">
    <property type="term" value="F:RNA binding"/>
    <property type="evidence" value="ECO:0007669"/>
    <property type="project" value="UniProtKB-UniRule"/>
</dbReference>